<evidence type="ECO:0000256" key="2">
    <source>
        <dbReference type="ARBA" id="ARBA00022598"/>
    </source>
</evidence>
<proteinExistence type="inferred from homology"/>
<dbReference type="GO" id="GO:0008716">
    <property type="term" value="F:D-alanine-D-alanine ligase activity"/>
    <property type="evidence" value="ECO:0007669"/>
    <property type="project" value="InterPro"/>
</dbReference>
<keyword evidence="3" id="KW-0067">ATP-binding</keyword>
<dbReference type="CDD" id="cd02440">
    <property type="entry name" value="AdoMet_MTases"/>
    <property type="match status" value="1"/>
</dbReference>
<dbReference type="PROSITE" id="PS50975">
    <property type="entry name" value="ATP_GRASP"/>
    <property type="match status" value="1"/>
</dbReference>
<reference evidence="5 6" key="1">
    <citation type="submission" date="2014-06" db="EMBL/GenBank/DDBJ databases">
        <title>The Genome of the Aflatoxigenic Filamentous Fungus Aspergillus nomius.</title>
        <authorList>
            <person name="Moore M.G."/>
            <person name="Shannon B.M."/>
            <person name="Brian M.M."/>
        </authorList>
    </citation>
    <scope>NUCLEOTIDE SEQUENCE [LARGE SCALE GENOMIC DNA]</scope>
    <source>
        <strain evidence="5 6">NRRL 13137</strain>
    </source>
</reference>
<dbReference type="Gene3D" id="3.40.50.150">
    <property type="entry name" value="Vaccinia Virus protein VP39"/>
    <property type="match status" value="1"/>
</dbReference>
<dbReference type="GeneID" id="26804114"/>
<dbReference type="Pfam" id="PF07478">
    <property type="entry name" value="Dala_Dala_lig_C"/>
    <property type="match status" value="1"/>
</dbReference>
<dbReference type="InterPro" id="IPR011095">
    <property type="entry name" value="Dala_Dala_lig_C"/>
</dbReference>
<dbReference type="Gene3D" id="3.30.470.20">
    <property type="entry name" value="ATP-grasp fold, B domain"/>
    <property type="match status" value="1"/>
</dbReference>
<accession>A0A0L1JE17</accession>
<dbReference type="SUPFAM" id="SSF56059">
    <property type="entry name" value="Glutathione synthetase ATP-binding domain-like"/>
    <property type="match status" value="1"/>
</dbReference>
<keyword evidence="2" id="KW-0436">Ligase</keyword>
<dbReference type="InterPro" id="IPR029063">
    <property type="entry name" value="SAM-dependent_MTases_sf"/>
</dbReference>
<dbReference type="Proteomes" id="UP000037505">
    <property type="component" value="Unassembled WGS sequence"/>
</dbReference>
<evidence type="ECO:0000256" key="3">
    <source>
        <dbReference type="PROSITE-ProRule" id="PRU00409"/>
    </source>
</evidence>
<dbReference type="SUPFAM" id="SSF53335">
    <property type="entry name" value="S-adenosyl-L-methionine-dependent methyltransferases"/>
    <property type="match status" value="1"/>
</dbReference>
<sequence length="547" mass="61909">MKICVLHSASEGRVEDTEGLWSDPGLYIAEHTFEHRFIKKDTAEAQIDAAVAEGFDFYINFMWGMLGDNFAGIAAIKYLESLHLPFAGIRSFERERTKYQFYVEARRLGTPAVPGNTNFPLFVRPAIDYASQLVNEHSICHTEEELEFTIRRLHGKMRDSRVRRARALGVDDPDRYVRECEAAGRNSSDLVVQEFIDGEEYAVAVLAMGDVPVPLSPQVVKHTKRLPGKEQFLTFDVKFDSGTTYELLDEENSPELYRHLQDTAVEAFRTCQMHTTRTGCDVDLRVGSDGTAYVIEVDPLPVYFLPVGSLFEDKDVVRDLPGGYRAAVNIFITNYSIHHPEKRADKRQQLAEFHDQEAPWYDTLQLNSSIILEIAGTISGSVLDLGCGTGVLGHILRGNQQEAHRISRLIGVDVSSGMLNVCRQGGWYDDVILEDMLRFLAHYNTPVDHVFCLSTLHFFSAEELDFILARCFLLAKRSIILTIDESFDSVRTHMKQNVSISGYFTNHVNNTKSFVLPRSWDLSSKTRCDSSSTRCATTFIFTRRKAL</sequence>
<evidence type="ECO:0000259" key="4">
    <source>
        <dbReference type="PROSITE" id="PS50975"/>
    </source>
</evidence>
<evidence type="ECO:0000313" key="5">
    <source>
        <dbReference type="EMBL" id="KNG89678.1"/>
    </source>
</evidence>
<dbReference type="PANTHER" id="PTHR23132">
    <property type="entry name" value="D-ALANINE--D-ALANINE LIGASE"/>
    <property type="match status" value="1"/>
</dbReference>
<dbReference type="InterPro" id="IPR011761">
    <property type="entry name" value="ATP-grasp"/>
</dbReference>
<keyword evidence="6" id="KW-1185">Reference proteome</keyword>
<feature type="domain" description="ATP-grasp" evidence="4">
    <location>
        <begin position="76"/>
        <end position="329"/>
    </location>
</feature>
<keyword evidence="3" id="KW-0547">Nucleotide-binding</keyword>
<dbReference type="InterPro" id="IPR041698">
    <property type="entry name" value="Methyltransf_25"/>
</dbReference>
<dbReference type="Pfam" id="PF13649">
    <property type="entry name" value="Methyltransf_25"/>
    <property type="match status" value="1"/>
</dbReference>
<dbReference type="AlphaFoldDB" id="A0A0L1JE17"/>
<comment type="similarity">
    <text evidence="1">Belongs to the D-alanine--D-alanine ligase family.</text>
</comment>
<protein>
    <recommendedName>
        <fullName evidence="4">ATP-grasp domain-containing protein</fullName>
    </recommendedName>
</protein>
<dbReference type="GO" id="GO:0005524">
    <property type="term" value="F:ATP binding"/>
    <property type="evidence" value="ECO:0007669"/>
    <property type="project" value="UniProtKB-UniRule"/>
</dbReference>
<dbReference type="PANTHER" id="PTHR23132:SF23">
    <property type="entry name" value="D-ALANINE--D-ALANINE LIGASE B"/>
    <property type="match status" value="1"/>
</dbReference>
<evidence type="ECO:0000313" key="6">
    <source>
        <dbReference type="Proteomes" id="UP000037505"/>
    </source>
</evidence>
<dbReference type="EMBL" id="JNOM01000026">
    <property type="protein sequence ID" value="KNG89678.1"/>
    <property type="molecule type" value="Genomic_DNA"/>
</dbReference>
<evidence type="ECO:0000256" key="1">
    <source>
        <dbReference type="ARBA" id="ARBA00010871"/>
    </source>
</evidence>
<dbReference type="OrthoDB" id="66144at2759"/>
<dbReference type="RefSeq" id="XP_015410601.1">
    <property type="nucleotide sequence ID" value="XM_015547567.1"/>
</dbReference>
<comment type="caution">
    <text evidence="5">The sequence shown here is derived from an EMBL/GenBank/DDBJ whole genome shotgun (WGS) entry which is preliminary data.</text>
</comment>
<gene>
    <name evidence="5" type="ORF">ANOM_002310</name>
</gene>
<name>A0A0L1JE17_ASPN3</name>
<organism evidence="5 6">
    <name type="scientific">Aspergillus nomiae NRRL (strain ATCC 15546 / NRRL 13137 / CBS 260.88 / M93)</name>
    <dbReference type="NCBI Taxonomy" id="1509407"/>
    <lineage>
        <taxon>Eukaryota</taxon>
        <taxon>Fungi</taxon>
        <taxon>Dikarya</taxon>
        <taxon>Ascomycota</taxon>
        <taxon>Pezizomycotina</taxon>
        <taxon>Eurotiomycetes</taxon>
        <taxon>Eurotiomycetidae</taxon>
        <taxon>Eurotiales</taxon>
        <taxon>Aspergillaceae</taxon>
        <taxon>Aspergillus</taxon>
        <taxon>Aspergillus subgen. Circumdati</taxon>
    </lineage>
</organism>
<dbReference type="GO" id="GO:0046872">
    <property type="term" value="F:metal ion binding"/>
    <property type="evidence" value="ECO:0007669"/>
    <property type="project" value="InterPro"/>
</dbReference>